<reference evidence="2" key="1">
    <citation type="journal article" date="2003" name="J. Mol. Evol.">
        <title>Comparisons of two large phaeoviral genomes and evolutionary implications.</title>
        <authorList>
            <person name="Delaroque N."/>
            <person name="Boland W."/>
            <person name="Muller D.G."/>
            <person name="Knippers R."/>
        </authorList>
    </citation>
    <scope>NUCLEOTIDE SEQUENCE</scope>
    <source>
        <strain evidence="2">FirrV-1</strain>
    </source>
</reference>
<dbReference type="KEGG" id="vg:41332279"/>
<feature type="region of interest" description="Disordered" evidence="1">
    <location>
        <begin position="1"/>
        <end position="72"/>
    </location>
</feature>
<feature type="compositionally biased region" description="Basic residues" evidence="1">
    <location>
        <begin position="1"/>
        <end position="12"/>
    </location>
</feature>
<dbReference type="EMBL" id="AY225133">
    <property type="protein sequence ID" value="AAR26831.1"/>
    <property type="molecule type" value="Genomic_DNA"/>
</dbReference>
<feature type="compositionally biased region" description="Polar residues" evidence="1">
    <location>
        <begin position="106"/>
        <end position="115"/>
    </location>
</feature>
<dbReference type="RefSeq" id="YP_009665683.1">
    <property type="nucleotide sequence ID" value="NC_043254.1"/>
</dbReference>
<reference evidence="2" key="2">
    <citation type="submission" date="2003-01" db="EMBL/GenBank/DDBJ databases">
        <title>Partial Nucleotide Sequence of the Feldmannia irregularis Virus FirrV-1 Genome: On the Evolution of Large Phaeoviral Genomes.</title>
        <authorList>
            <person name="Delaroque N."/>
            <person name="Knippers R."/>
            <person name="Mueller D.G."/>
            <person name="Boland W."/>
        </authorList>
    </citation>
    <scope>NUCLEOTIDE SEQUENCE</scope>
    <source>
        <strain evidence="2">FirrV-1</strain>
    </source>
</reference>
<dbReference type="GeneID" id="41332279"/>
<evidence type="ECO:0000256" key="1">
    <source>
        <dbReference type="SAM" id="MobiDB-lite"/>
    </source>
</evidence>
<protein>
    <submittedName>
        <fullName evidence="2">FirrV-1-A7</fullName>
    </submittedName>
</protein>
<evidence type="ECO:0000313" key="2">
    <source>
        <dbReference type="EMBL" id="AAR26831.1"/>
    </source>
</evidence>
<feature type="region of interest" description="Disordered" evidence="1">
    <location>
        <begin position="94"/>
        <end position="128"/>
    </location>
</feature>
<sequence length="201" mass="22619">MVGLKKHTKKYATRNSPPYSARDFRSGTSKRGNDGNMYVVSPRNVNGIKRWVKKQPSKPSQAGPRNDMYTLEHPTRSGLFTVGRTKHVSPRTGVLSFSAKRRRNSSMKSTPVSESKATKPRGEGPTITRKSSFDKVSVTFKPYYTKPRGDSGWIFWVINEKNFRTPHHGFGSGLLHGQTAKQFVADGYKVYVVKEVPAPWD</sequence>
<proteinExistence type="predicted"/>
<name>Q6XM80_9PHYC</name>
<accession>Q6XM80</accession>
<organism evidence="2">
    <name type="scientific">Feldmannia irregularis virus a</name>
    <dbReference type="NCBI Taxonomy" id="231992"/>
    <lineage>
        <taxon>Viruses</taxon>
        <taxon>Varidnaviria</taxon>
        <taxon>Bamfordvirae</taxon>
        <taxon>Nucleocytoviricota</taxon>
        <taxon>Megaviricetes</taxon>
        <taxon>Algavirales</taxon>
        <taxon>Phycodnaviridae</taxon>
        <taxon>Phaeovirus</taxon>
        <taxon>Phaeovirus irregularis</taxon>
    </lineage>
</organism>